<feature type="transmembrane region" description="Helical" evidence="1">
    <location>
        <begin position="155"/>
        <end position="176"/>
    </location>
</feature>
<dbReference type="EMBL" id="CP058316">
    <property type="protein sequence ID" value="QLD11551.1"/>
    <property type="molecule type" value="Genomic_DNA"/>
</dbReference>
<feature type="transmembrane region" description="Helical" evidence="1">
    <location>
        <begin position="244"/>
        <end position="265"/>
    </location>
</feature>
<feature type="transmembrane region" description="Helical" evidence="1">
    <location>
        <begin position="183"/>
        <end position="200"/>
    </location>
</feature>
<keyword evidence="1" id="KW-1133">Transmembrane helix</keyword>
<dbReference type="RefSeq" id="WP_178011567.1">
    <property type="nucleotide sequence ID" value="NZ_CP058316.1"/>
</dbReference>
<dbReference type="AlphaFoldDB" id="A0A7D5EVR9"/>
<proteinExistence type="predicted"/>
<keyword evidence="1" id="KW-0812">Transmembrane</keyword>
<dbReference type="PANTHER" id="PTHR37305:SF1">
    <property type="entry name" value="MEMBRANE PROTEIN"/>
    <property type="match status" value="1"/>
</dbReference>
<sequence length="272" mass="27903">MSLLNATRSELTKQFSTSVWWILLIVLVLYIGGTAGGMGALLAAGESGALAGANLPAGLGERVPSLIYGLATAMGYVFPLVVGSLLVTGEYRHKTLTPTFLATPRRGVALTAKMLAGVVMGLVFGLAAVGSSVAAGGGMLAVFGVDPQFGRAETWAFIARMVLALVLWVLVGIALGTLIRNQIAAVVGILAFTQFVEPIARVGAGLVDGLADVVRFLPGAASDALAGDSIYAVMGGGPAQPLEWWAGGLVLAGYALVFAVVGYVVSWRRDVV</sequence>
<gene>
    <name evidence="2" type="ORF">HW566_07065</name>
</gene>
<feature type="transmembrane region" description="Helical" evidence="1">
    <location>
        <begin position="20"/>
        <end position="45"/>
    </location>
</feature>
<feature type="transmembrane region" description="Helical" evidence="1">
    <location>
        <begin position="115"/>
        <end position="143"/>
    </location>
</feature>
<keyword evidence="1" id="KW-0472">Membrane</keyword>
<dbReference type="Proteomes" id="UP000509638">
    <property type="component" value="Chromosome"/>
</dbReference>
<accession>A0A7D5EVR9</accession>
<feature type="transmembrane region" description="Helical" evidence="1">
    <location>
        <begin position="65"/>
        <end position="87"/>
    </location>
</feature>
<dbReference type="PANTHER" id="PTHR37305">
    <property type="entry name" value="INTEGRAL MEMBRANE PROTEIN-RELATED"/>
    <property type="match status" value="1"/>
</dbReference>
<reference evidence="2 3" key="1">
    <citation type="submission" date="2020-06" db="EMBL/GenBank/DDBJ databases">
        <authorList>
            <person name="Jo H."/>
        </authorList>
    </citation>
    <scope>NUCLEOTIDE SEQUENCE [LARGE SCALE GENOMIC DNA]</scope>
    <source>
        <strain evidence="2 3">I46</strain>
    </source>
</reference>
<evidence type="ECO:0000256" key="1">
    <source>
        <dbReference type="SAM" id="Phobius"/>
    </source>
</evidence>
<protein>
    <submittedName>
        <fullName evidence="2">ABC transporter permease subunit</fullName>
    </submittedName>
</protein>
<organism evidence="2 3">
    <name type="scientific">Microbacterium oleivorans</name>
    <dbReference type="NCBI Taxonomy" id="273677"/>
    <lineage>
        <taxon>Bacteria</taxon>
        <taxon>Bacillati</taxon>
        <taxon>Actinomycetota</taxon>
        <taxon>Actinomycetes</taxon>
        <taxon>Micrococcales</taxon>
        <taxon>Microbacteriaceae</taxon>
        <taxon>Microbacterium</taxon>
    </lineage>
</organism>
<evidence type="ECO:0000313" key="2">
    <source>
        <dbReference type="EMBL" id="QLD11551.1"/>
    </source>
</evidence>
<evidence type="ECO:0000313" key="3">
    <source>
        <dbReference type="Proteomes" id="UP000509638"/>
    </source>
</evidence>
<name>A0A7D5EVR9_9MICO</name>